<organism evidence="11 12">
    <name type="scientific">Sulfurirhabdus autotrophica</name>
    <dbReference type="NCBI Taxonomy" id="1706046"/>
    <lineage>
        <taxon>Bacteria</taxon>
        <taxon>Pseudomonadati</taxon>
        <taxon>Pseudomonadota</taxon>
        <taxon>Betaproteobacteria</taxon>
        <taxon>Nitrosomonadales</taxon>
        <taxon>Sulfuricellaceae</taxon>
        <taxon>Sulfurirhabdus</taxon>
    </lineage>
</organism>
<evidence type="ECO:0000256" key="1">
    <source>
        <dbReference type="ARBA" id="ARBA00004651"/>
    </source>
</evidence>
<feature type="transmembrane region" description="Helical" evidence="10">
    <location>
        <begin position="610"/>
        <end position="629"/>
    </location>
</feature>
<feature type="transmembrane region" description="Helical" evidence="10">
    <location>
        <begin position="527"/>
        <end position="551"/>
    </location>
</feature>
<dbReference type="AlphaFoldDB" id="A0A4R3XYU9"/>
<comment type="function">
    <text evidence="8">Involved in peptidoglycan biosynthesis. Transports lipid-linked peptidoglycan precursors from the inner to the outer leaflet of the cytoplasmic membrane.</text>
</comment>
<feature type="transmembrane region" description="Helical" evidence="10">
    <location>
        <begin position="403"/>
        <end position="420"/>
    </location>
</feature>
<proteinExistence type="inferred from homology"/>
<dbReference type="InterPro" id="IPR051050">
    <property type="entry name" value="Lipid_II_flippase_MurJ/MviN"/>
</dbReference>
<dbReference type="GO" id="GO:0008360">
    <property type="term" value="P:regulation of cell shape"/>
    <property type="evidence" value="ECO:0007669"/>
    <property type="project" value="UniProtKB-KW"/>
</dbReference>
<feature type="transmembrane region" description="Helical" evidence="10">
    <location>
        <begin position="169"/>
        <end position="186"/>
    </location>
</feature>
<dbReference type="GO" id="GO:0009252">
    <property type="term" value="P:peptidoglycan biosynthetic process"/>
    <property type="evidence" value="ECO:0007669"/>
    <property type="project" value="UniProtKB-KW"/>
</dbReference>
<dbReference type="EMBL" id="SMCO01000012">
    <property type="protein sequence ID" value="TCV84277.1"/>
    <property type="molecule type" value="Genomic_DNA"/>
</dbReference>
<dbReference type="OrthoDB" id="7055338at2"/>
<feature type="transmembrane region" description="Helical" evidence="10">
    <location>
        <begin position="641"/>
        <end position="658"/>
    </location>
</feature>
<dbReference type="PANTHER" id="PTHR47019">
    <property type="entry name" value="LIPID II FLIPPASE MURJ"/>
    <property type="match status" value="1"/>
</dbReference>
<keyword evidence="6 10" id="KW-1133">Transmembrane helix</keyword>
<comment type="subcellular location">
    <subcellularLocation>
        <location evidence="1">Cell membrane</location>
        <topology evidence="1">Multi-pass membrane protein</topology>
    </subcellularLocation>
</comment>
<evidence type="ECO:0000256" key="3">
    <source>
        <dbReference type="ARBA" id="ARBA00022692"/>
    </source>
</evidence>
<evidence type="ECO:0000256" key="6">
    <source>
        <dbReference type="ARBA" id="ARBA00022989"/>
    </source>
</evidence>
<feature type="transmembrane region" description="Helical" evidence="10">
    <location>
        <begin position="22"/>
        <end position="44"/>
    </location>
</feature>
<feature type="transmembrane region" description="Helical" evidence="10">
    <location>
        <begin position="885"/>
        <end position="908"/>
    </location>
</feature>
<evidence type="ECO:0000256" key="5">
    <source>
        <dbReference type="ARBA" id="ARBA00022984"/>
    </source>
</evidence>
<feature type="transmembrane region" description="Helical" evidence="10">
    <location>
        <begin position="664"/>
        <end position="684"/>
    </location>
</feature>
<keyword evidence="3 10" id="KW-0812">Transmembrane</keyword>
<sequence length="969" mass="107233">MLDQNQVNTKTHIHKFGIQPSILLWIVFFCYATFMALIFQKLILPLIPSLHAGKGLMTNDAAYFHSVAVTLADAINQHGWGSWKLWPAPPGAMGNVGLLAALYVLFGNDPSLIIPINAAVHASGGVLIYLITRRLWEGNVGNVAGVIAACLFITFPSALNWYGQLHKDGYAILGILLVLYSWVWYIDQPGKLKDAIRLALGSLLGILLIDFVRPYILNLLMIAIMGFVVGMLFFSIFTKKLERQYSHAAFAIVVFALVVISSVISIKLLPSSASINVENDSEIVANMYESCPELKKWQWHANEYLPEKFEHYLEAAARVRAFSICKGASARSQIDSDRSPNSFLSVLAYMPRSLEISLLAPFPTTWVQNISAMKLVGVMETAIWYLIIPGVLLALYYRPTPKIILSLVFATVFLAIYGFVTPNVGTLYRIRFPYLFVFIVVGALGWTYFFMKRKKYENEKQIDKEDTEFEVNDQSLSKNDALSRRSITTAGFMVSILTMVSFLGLFVRDVLMARWFGLGNELDIFFIAMMLPMFFVNVLCVPFGAAVIPFFMELKEKMSVALADTVAELSFAVNAFLALLCLGIYLLMPILLPLMGWSFEQEKINHVSRIMLFALPILFFSGMTILGNSLLNASGKLSQPALLQLVVPVLAVIVLILFGHQFGVIVVAAGMLFGQIINLGLVIISLRGQGITFYPRWPKHLKSVYAVLPQFTVLVASALFINAAILIDNVMASSLDTGSVAALNLGNKVVLFVTGVIGTGLTTVMLPYFSGFMAQRRLSEMRHELSFFLFLINLFAIPVALGLYLMSDNIVHFAFEGGAFGREEASLVSRVVKFGVIQLPFFACNVLLLKFAVASRHNALIIVTSLSGLCLNVILNLAFMPHFGVSGIALATTLSMMVTTGLLLIMIYKLKHLEGLDLVCILLFWALFLTEVLCLYYKSYVGVFVATLAMLFLVAGSGKLFFGNKPISI</sequence>
<feature type="transmembrane region" description="Helical" evidence="10">
    <location>
        <begin position="571"/>
        <end position="590"/>
    </location>
</feature>
<feature type="transmembrane region" description="Helical" evidence="10">
    <location>
        <begin position="112"/>
        <end position="131"/>
    </location>
</feature>
<keyword evidence="2" id="KW-1003">Cell membrane</keyword>
<feature type="transmembrane region" description="Helical" evidence="10">
    <location>
        <begin position="85"/>
        <end position="106"/>
    </location>
</feature>
<feature type="transmembrane region" description="Helical" evidence="10">
    <location>
        <begin position="704"/>
        <end position="727"/>
    </location>
</feature>
<feature type="transmembrane region" description="Helical" evidence="10">
    <location>
        <begin position="487"/>
        <end position="507"/>
    </location>
</feature>
<keyword evidence="5" id="KW-0573">Peptidoglycan synthesis</keyword>
<protein>
    <submittedName>
        <fullName evidence="11">Murein biosynthesis integral membrane protein MurJ</fullName>
    </submittedName>
</protein>
<feature type="transmembrane region" description="Helical" evidence="10">
    <location>
        <begin position="375"/>
        <end position="396"/>
    </location>
</feature>
<evidence type="ECO:0000256" key="7">
    <source>
        <dbReference type="ARBA" id="ARBA00023136"/>
    </source>
</evidence>
<name>A0A4R3XYU9_9PROT</name>
<keyword evidence="7 10" id="KW-0472">Membrane</keyword>
<feature type="transmembrane region" description="Helical" evidence="10">
    <location>
        <begin position="943"/>
        <end position="962"/>
    </location>
</feature>
<dbReference type="InterPro" id="IPR004268">
    <property type="entry name" value="MurJ"/>
</dbReference>
<comment type="similarity">
    <text evidence="9">Belongs to the MurJ/MviN family.</text>
</comment>
<feature type="transmembrane region" description="Helical" evidence="10">
    <location>
        <begin position="827"/>
        <end position="848"/>
    </location>
</feature>
<gene>
    <name evidence="11" type="ORF">EDC63_11241</name>
</gene>
<accession>A0A4R3XYU9</accession>
<dbReference type="PRINTS" id="PR01806">
    <property type="entry name" value="VIRFACTRMVIN"/>
</dbReference>
<dbReference type="GO" id="GO:0015648">
    <property type="term" value="F:lipid-linked peptidoglycan transporter activity"/>
    <property type="evidence" value="ECO:0007669"/>
    <property type="project" value="TreeGrafter"/>
</dbReference>
<dbReference type="Pfam" id="PF03023">
    <property type="entry name" value="MurJ"/>
    <property type="match status" value="1"/>
</dbReference>
<feature type="transmembrane region" description="Helical" evidence="10">
    <location>
        <begin position="143"/>
        <end position="163"/>
    </location>
</feature>
<evidence type="ECO:0000256" key="8">
    <source>
        <dbReference type="ARBA" id="ARBA00060041"/>
    </source>
</evidence>
<feature type="transmembrane region" description="Helical" evidence="10">
    <location>
        <begin position="432"/>
        <end position="451"/>
    </location>
</feature>
<dbReference type="RefSeq" id="WP_124945454.1">
    <property type="nucleotide sequence ID" value="NZ_BHVT01000015.1"/>
</dbReference>
<feature type="transmembrane region" description="Helical" evidence="10">
    <location>
        <begin position="785"/>
        <end position="807"/>
    </location>
</feature>
<feature type="transmembrane region" description="Helical" evidence="10">
    <location>
        <begin position="749"/>
        <end position="773"/>
    </location>
</feature>
<dbReference type="Proteomes" id="UP000295367">
    <property type="component" value="Unassembled WGS sequence"/>
</dbReference>
<evidence type="ECO:0000256" key="10">
    <source>
        <dbReference type="SAM" id="Phobius"/>
    </source>
</evidence>
<feature type="transmembrane region" description="Helical" evidence="10">
    <location>
        <begin position="219"/>
        <end position="237"/>
    </location>
</feature>
<evidence type="ECO:0000313" key="12">
    <source>
        <dbReference type="Proteomes" id="UP000295367"/>
    </source>
</evidence>
<dbReference type="GO" id="GO:0005886">
    <property type="term" value="C:plasma membrane"/>
    <property type="evidence" value="ECO:0007669"/>
    <property type="project" value="UniProtKB-SubCell"/>
</dbReference>
<reference evidence="11 12" key="1">
    <citation type="submission" date="2019-03" db="EMBL/GenBank/DDBJ databases">
        <title>Genomic Encyclopedia of Type Strains, Phase IV (KMG-IV): sequencing the most valuable type-strain genomes for metagenomic binning, comparative biology and taxonomic classification.</title>
        <authorList>
            <person name="Goeker M."/>
        </authorList>
    </citation>
    <scope>NUCLEOTIDE SEQUENCE [LARGE SCALE GENOMIC DNA]</scope>
    <source>
        <strain evidence="11 12">DSM 100309</strain>
    </source>
</reference>
<dbReference type="PANTHER" id="PTHR47019:SF1">
    <property type="entry name" value="LIPID II FLIPPASE MURJ"/>
    <property type="match status" value="1"/>
</dbReference>
<evidence type="ECO:0000256" key="9">
    <source>
        <dbReference type="ARBA" id="ARBA00061532"/>
    </source>
</evidence>
<evidence type="ECO:0000313" key="11">
    <source>
        <dbReference type="EMBL" id="TCV84277.1"/>
    </source>
</evidence>
<comment type="caution">
    <text evidence="11">The sequence shown here is derived from an EMBL/GenBank/DDBJ whole genome shotgun (WGS) entry which is preliminary data.</text>
</comment>
<evidence type="ECO:0000256" key="2">
    <source>
        <dbReference type="ARBA" id="ARBA00022475"/>
    </source>
</evidence>
<feature type="transmembrane region" description="Helical" evidence="10">
    <location>
        <begin position="860"/>
        <end position="879"/>
    </location>
</feature>
<feature type="transmembrane region" description="Helical" evidence="10">
    <location>
        <begin position="249"/>
        <end position="269"/>
    </location>
</feature>
<evidence type="ECO:0000256" key="4">
    <source>
        <dbReference type="ARBA" id="ARBA00022960"/>
    </source>
</evidence>
<keyword evidence="4" id="KW-0133">Cell shape</keyword>
<keyword evidence="12" id="KW-1185">Reference proteome</keyword>
<feature type="transmembrane region" description="Helical" evidence="10">
    <location>
        <begin position="915"/>
        <end position="937"/>
    </location>
</feature>
<dbReference type="GO" id="GO:0034204">
    <property type="term" value="P:lipid translocation"/>
    <property type="evidence" value="ECO:0007669"/>
    <property type="project" value="TreeGrafter"/>
</dbReference>